<feature type="transmembrane region" description="Helical" evidence="5">
    <location>
        <begin position="212"/>
        <end position="231"/>
    </location>
</feature>
<proteinExistence type="predicted"/>
<dbReference type="EMBL" id="BRXZ01001808">
    <property type="protein sequence ID" value="GMH46734.1"/>
    <property type="molecule type" value="Genomic_DNA"/>
</dbReference>
<feature type="transmembrane region" description="Helical" evidence="5">
    <location>
        <begin position="50"/>
        <end position="72"/>
    </location>
</feature>
<keyword evidence="2 5" id="KW-0812">Transmembrane</keyword>
<dbReference type="InterPro" id="IPR050307">
    <property type="entry name" value="Sterol_Desaturase_Related"/>
</dbReference>
<dbReference type="GO" id="GO:0008610">
    <property type="term" value="P:lipid biosynthetic process"/>
    <property type="evidence" value="ECO:0007669"/>
    <property type="project" value="InterPro"/>
</dbReference>
<dbReference type="Pfam" id="PF04116">
    <property type="entry name" value="FA_hydroxylase"/>
    <property type="match status" value="1"/>
</dbReference>
<feature type="transmembrane region" description="Helical" evidence="5">
    <location>
        <begin position="132"/>
        <end position="154"/>
    </location>
</feature>
<keyword evidence="8" id="KW-1185">Reference proteome</keyword>
<evidence type="ECO:0000256" key="3">
    <source>
        <dbReference type="ARBA" id="ARBA00022989"/>
    </source>
</evidence>
<keyword evidence="4 5" id="KW-0472">Membrane</keyword>
<gene>
    <name evidence="7" type="ORF">TrRE_jg4768</name>
</gene>
<feature type="transmembrane region" description="Helical" evidence="5">
    <location>
        <begin position="93"/>
        <end position="112"/>
    </location>
</feature>
<dbReference type="GO" id="GO:0016491">
    <property type="term" value="F:oxidoreductase activity"/>
    <property type="evidence" value="ECO:0007669"/>
    <property type="project" value="InterPro"/>
</dbReference>
<dbReference type="GO" id="GO:0005506">
    <property type="term" value="F:iron ion binding"/>
    <property type="evidence" value="ECO:0007669"/>
    <property type="project" value="InterPro"/>
</dbReference>
<organism evidence="7 8">
    <name type="scientific">Triparma retinervis</name>
    <dbReference type="NCBI Taxonomy" id="2557542"/>
    <lineage>
        <taxon>Eukaryota</taxon>
        <taxon>Sar</taxon>
        <taxon>Stramenopiles</taxon>
        <taxon>Ochrophyta</taxon>
        <taxon>Bolidophyceae</taxon>
        <taxon>Parmales</taxon>
        <taxon>Triparmaceae</taxon>
        <taxon>Triparma</taxon>
    </lineage>
</organism>
<dbReference type="GO" id="GO:0016020">
    <property type="term" value="C:membrane"/>
    <property type="evidence" value="ECO:0007669"/>
    <property type="project" value="UniProtKB-SubCell"/>
</dbReference>
<dbReference type="InterPro" id="IPR006694">
    <property type="entry name" value="Fatty_acid_hydroxylase"/>
</dbReference>
<dbReference type="PANTHER" id="PTHR11863">
    <property type="entry name" value="STEROL DESATURASE"/>
    <property type="match status" value="1"/>
</dbReference>
<evidence type="ECO:0000256" key="5">
    <source>
        <dbReference type="SAM" id="Phobius"/>
    </source>
</evidence>
<evidence type="ECO:0000256" key="4">
    <source>
        <dbReference type="ARBA" id="ARBA00023136"/>
    </source>
</evidence>
<comment type="subcellular location">
    <subcellularLocation>
        <location evidence="1">Membrane</location>
    </subcellularLocation>
</comment>
<evidence type="ECO:0000259" key="6">
    <source>
        <dbReference type="Pfam" id="PF04116"/>
    </source>
</evidence>
<dbReference type="Proteomes" id="UP001165082">
    <property type="component" value="Unassembled WGS sequence"/>
</dbReference>
<feature type="domain" description="Fatty acid hydroxylase" evidence="6">
    <location>
        <begin position="140"/>
        <end position="274"/>
    </location>
</feature>
<sequence>MIMCVVRMRMMPMTIHRFGRSRSTFPVTFPPSFSFLQTSSFHTWSYTNILIFTLSTLTFLNILDVIAAKILGKLFPKRIPSRAPDRPFTKFEIFFINFNRLFTVWFNSLLIKETSTDPFISWSYDSMSTTKGLLDVGIGFFVLFFVDDALYYIWHRSLHYGFLYRLIHKHHHKNISPGALTDDAYNANPIEFIVTAFFFLGSINLLKLVLPSLHVISVVAFASVNATLAAINHSRIDMDLGSWIYSSKNHDEHHGRGHGNYAQFLKIIDVFGGTRVEWSGDEGKNR</sequence>
<evidence type="ECO:0000256" key="1">
    <source>
        <dbReference type="ARBA" id="ARBA00004370"/>
    </source>
</evidence>
<name>A0A9W6Z9Y6_9STRA</name>
<dbReference type="AlphaFoldDB" id="A0A9W6Z9Y6"/>
<evidence type="ECO:0000313" key="8">
    <source>
        <dbReference type="Proteomes" id="UP001165082"/>
    </source>
</evidence>
<keyword evidence="3 5" id="KW-1133">Transmembrane helix</keyword>
<accession>A0A9W6Z9Y6</accession>
<dbReference type="OrthoDB" id="408954at2759"/>
<evidence type="ECO:0000313" key="7">
    <source>
        <dbReference type="EMBL" id="GMH46734.1"/>
    </source>
</evidence>
<comment type="caution">
    <text evidence="7">The sequence shown here is derived from an EMBL/GenBank/DDBJ whole genome shotgun (WGS) entry which is preliminary data.</text>
</comment>
<reference evidence="7" key="1">
    <citation type="submission" date="2022-07" db="EMBL/GenBank/DDBJ databases">
        <title>Genome analysis of Parmales, a sister group of diatoms, reveals the evolutionary specialization of diatoms from phago-mixotrophs to photoautotrophs.</title>
        <authorList>
            <person name="Ban H."/>
            <person name="Sato S."/>
            <person name="Yoshikawa S."/>
            <person name="Kazumasa Y."/>
            <person name="Nakamura Y."/>
            <person name="Ichinomiya M."/>
            <person name="Saitoh K."/>
            <person name="Sato N."/>
            <person name="Blanc-Mathieu R."/>
            <person name="Endo H."/>
            <person name="Kuwata A."/>
            <person name="Ogata H."/>
        </authorList>
    </citation>
    <scope>NUCLEOTIDE SEQUENCE</scope>
</reference>
<protein>
    <recommendedName>
        <fullName evidence="6">Fatty acid hydroxylase domain-containing protein</fullName>
    </recommendedName>
</protein>
<evidence type="ECO:0000256" key="2">
    <source>
        <dbReference type="ARBA" id="ARBA00022692"/>
    </source>
</evidence>